<dbReference type="GO" id="GO:0005524">
    <property type="term" value="F:ATP binding"/>
    <property type="evidence" value="ECO:0007669"/>
    <property type="project" value="UniProtKB-KW"/>
</dbReference>
<reference evidence="5" key="1">
    <citation type="submission" date="2020-08" db="EMBL/GenBank/DDBJ databases">
        <title>Genome public.</title>
        <authorList>
            <person name="Liu C."/>
            <person name="Sun Q."/>
        </authorList>
    </citation>
    <scope>NUCLEOTIDE SEQUENCE</scope>
    <source>
        <strain evidence="5">NSJ-68</strain>
    </source>
</reference>
<evidence type="ECO:0000256" key="2">
    <source>
        <dbReference type="ARBA" id="ARBA00022741"/>
    </source>
</evidence>
<keyword evidence="6" id="KW-1185">Reference proteome</keyword>
<dbReference type="PROSITE" id="PS50893">
    <property type="entry name" value="ABC_TRANSPORTER_2"/>
    <property type="match status" value="1"/>
</dbReference>
<dbReference type="PANTHER" id="PTHR42788">
    <property type="entry name" value="TAURINE IMPORT ATP-BINDING PROTEIN-RELATED"/>
    <property type="match status" value="1"/>
</dbReference>
<sequence length="249" mass="29035">MDKNEDIKVRVDHLTKYFGSLHVLDDVSFNIKKGEFLCVVGPTGCGKTTFLNLLTRIYMPTQGELYIDGEPADPKKHSISVVFQEPSSMPWLTVEKNLRFGLEIKKLPKDEIDRRVEKIMDLMGLQEFRNSYPHQLSVSTAQRIIIGRAFAMQPDLLLMDEPYGQMDIKMRYYLEDEVIRLWKEMGTTVVFITHNIEEATYLAERVLILTNKPAKIKEEVHIDMPHPRDVTAPDFIEIRNHITDQIKWW</sequence>
<proteinExistence type="predicted"/>
<feature type="domain" description="ABC transporter" evidence="4">
    <location>
        <begin position="9"/>
        <end position="236"/>
    </location>
</feature>
<comment type="caution">
    <text evidence="5">The sequence shown here is derived from an EMBL/GenBank/DDBJ whole genome shotgun (WGS) entry which is preliminary data.</text>
</comment>
<dbReference type="GO" id="GO:0016887">
    <property type="term" value="F:ATP hydrolysis activity"/>
    <property type="evidence" value="ECO:0007669"/>
    <property type="project" value="InterPro"/>
</dbReference>
<dbReference type="InterPro" id="IPR027417">
    <property type="entry name" value="P-loop_NTPase"/>
</dbReference>
<dbReference type="InterPro" id="IPR003593">
    <property type="entry name" value="AAA+_ATPase"/>
</dbReference>
<keyword evidence="3 5" id="KW-0067">ATP-binding</keyword>
<name>A0A923RKX9_9FIRM</name>
<dbReference type="RefSeq" id="WP_186872678.1">
    <property type="nucleotide sequence ID" value="NZ_JACOOR010000001.1"/>
</dbReference>
<gene>
    <name evidence="5" type="ORF">H8S44_02350</name>
</gene>
<dbReference type="SMART" id="SM00382">
    <property type="entry name" value="AAA"/>
    <property type="match status" value="1"/>
</dbReference>
<dbReference type="InterPro" id="IPR050166">
    <property type="entry name" value="ABC_transporter_ATP-bind"/>
</dbReference>
<dbReference type="PANTHER" id="PTHR42788:SF13">
    <property type="entry name" value="ALIPHATIC SULFONATES IMPORT ATP-BINDING PROTEIN SSUB"/>
    <property type="match status" value="1"/>
</dbReference>
<dbReference type="Pfam" id="PF00005">
    <property type="entry name" value="ABC_tran"/>
    <property type="match status" value="1"/>
</dbReference>
<dbReference type="AlphaFoldDB" id="A0A923RKX9"/>
<keyword evidence="1" id="KW-0813">Transport</keyword>
<organism evidence="5 6">
    <name type="scientific">Anaerosacchariphilus hominis</name>
    <dbReference type="NCBI Taxonomy" id="2763017"/>
    <lineage>
        <taxon>Bacteria</taxon>
        <taxon>Bacillati</taxon>
        <taxon>Bacillota</taxon>
        <taxon>Clostridia</taxon>
        <taxon>Lachnospirales</taxon>
        <taxon>Lachnospiraceae</taxon>
        <taxon>Anaerosacchariphilus</taxon>
    </lineage>
</organism>
<evidence type="ECO:0000256" key="1">
    <source>
        <dbReference type="ARBA" id="ARBA00022448"/>
    </source>
</evidence>
<evidence type="ECO:0000256" key="3">
    <source>
        <dbReference type="ARBA" id="ARBA00022840"/>
    </source>
</evidence>
<evidence type="ECO:0000313" key="5">
    <source>
        <dbReference type="EMBL" id="MBC5658628.1"/>
    </source>
</evidence>
<accession>A0A923RKX9</accession>
<dbReference type="Proteomes" id="UP000649345">
    <property type="component" value="Unassembled WGS sequence"/>
</dbReference>
<keyword evidence="2" id="KW-0547">Nucleotide-binding</keyword>
<protein>
    <submittedName>
        <fullName evidence="5">ABC transporter ATP-binding protein</fullName>
    </submittedName>
</protein>
<dbReference type="SUPFAM" id="SSF52540">
    <property type="entry name" value="P-loop containing nucleoside triphosphate hydrolases"/>
    <property type="match status" value="1"/>
</dbReference>
<dbReference type="CDD" id="cd03293">
    <property type="entry name" value="ABC_NrtD_SsuB_transporters"/>
    <property type="match status" value="1"/>
</dbReference>
<dbReference type="Gene3D" id="3.40.50.300">
    <property type="entry name" value="P-loop containing nucleotide triphosphate hydrolases"/>
    <property type="match status" value="1"/>
</dbReference>
<dbReference type="EMBL" id="JACOOR010000001">
    <property type="protein sequence ID" value="MBC5658628.1"/>
    <property type="molecule type" value="Genomic_DNA"/>
</dbReference>
<dbReference type="InterPro" id="IPR003439">
    <property type="entry name" value="ABC_transporter-like_ATP-bd"/>
</dbReference>
<evidence type="ECO:0000313" key="6">
    <source>
        <dbReference type="Proteomes" id="UP000649345"/>
    </source>
</evidence>
<evidence type="ECO:0000259" key="4">
    <source>
        <dbReference type="PROSITE" id="PS50893"/>
    </source>
</evidence>